<dbReference type="EMBL" id="CP071091">
    <property type="protein sequence ID" value="QSQ17904.1"/>
    <property type="molecule type" value="Genomic_DNA"/>
</dbReference>
<evidence type="ECO:0000313" key="1">
    <source>
        <dbReference type="EMBL" id="QSQ17904.1"/>
    </source>
</evidence>
<name>A0ABX7NHS2_9BACT</name>
<gene>
    <name evidence="1" type="ORF">JY572_18500</name>
</gene>
<dbReference type="Proteomes" id="UP000663090">
    <property type="component" value="Chromosome"/>
</dbReference>
<dbReference type="RefSeq" id="WP_206719523.1">
    <property type="nucleotide sequence ID" value="NZ_CP071091.1"/>
</dbReference>
<accession>A0ABX7NHS2</accession>
<evidence type="ECO:0008006" key="3">
    <source>
        <dbReference type="Google" id="ProtNLM"/>
    </source>
</evidence>
<keyword evidence="2" id="KW-1185">Reference proteome</keyword>
<reference evidence="1 2" key="1">
    <citation type="submission" date="2021-02" db="EMBL/GenBank/DDBJ databases">
        <title>De Novo genome assembly of isolated myxobacteria.</title>
        <authorList>
            <person name="Stevens D.C."/>
        </authorList>
    </citation>
    <scope>NUCLEOTIDE SEQUENCE [LARGE SCALE GENOMIC DNA]</scope>
    <source>
        <strain evidence="1 2">SCHIC003</strain>
    </source>
</reference>
<evidence type="ECO:0000313" key="2">
    <source>
        <dbReference type="Proteomes" id="UP000663090"/>
    </source>
</evidence>
<protein>
    <recommendedName>
        <fullName evidence="3">Lipoprotein</fullName>
    </recommendedName>
</protein>
<proteinExistence type="predicted"/>
<organism evidence="1 2">
    <name type="scientific">Myxococcus landrumensis</name>
    <dbReference type="NCBI Taxonomy" id="2813577"/>
    <lineage>
        <taxon>Bacteria</taxon>
        <taxon>Pseudomonadati</taxon>
        <taxon>Myxococcota</taxon>
        <taxon>Myxococcia</taxon>
        <taxon>Myxococcales</taxon>
        <taxon>Cystobacterineae</taxon>
        <taxon>Myxococcaceae</taxon>
        <taxon>Myxococcus</taxon>
    </lineage>
</organism>
<sequence length="49" mass="5382">MTMQTNPVKRSYRNNLWNQFNAASCSRVSDGSNCIVGFGLILGHPPVPC</sequence>